<name>A0A1A9ZHU8_GLOPL</name>
<evidence type="ECO:0000256" key="1">
    <source>
        <dbReference type="SAM" id="SignalP"/>
    </source>
</evidence>
<keyword evidence="3" id="KW-1185">Reference proteome</keyword>
<sequence>MAVVHVLCWIIFLSTISALPEIPSKDTINRSDDNGCAFPPEKTSRTLLALPALQRFITRVNSLESDDATGLVDRSKRTEMAMAIPISPLFERLTSPIVTTITFKINWHDFGCDNSSNFMLYINIVLNTYVELINVGIRKNTLKLRMEPK</sequence>
<proteinExistence type="predicted"/>
<evidence type="ECO:0000313" key="3">
    <source>
        <dbReference type="Proteomes" id="UP000092445"/>
    </source>
</evidence>
<evidence type="ECO:0000313" key="2">
    <source>
        <dbReference type="EnsemblMetazoa" id="GPAI015055-PA"/>
    </source>
</evidence>
<dbReference type="Proteomes" id="UP000092445">
    <property type="component" value="Unassembled WGS sequence"/>
</dbReference>
<organism evidence="2 3">
    <name type="scientific">Glossina pallidipes</name>
    <name type="common">Tsetse fly</name>
    <dbReference type="NCBI Taxonomy" id="7398"/>
    <lineage>
        <taxon>Eukaryota</taxon>
        <taxon>Metazoa</taxon>
        <taxon>Ecdysozoa</taxon>
        <taxon>Arthropoda</taxon>
        <taxon>Hexapoda</taxon>
        <taxon>Insecta</taxon>
        <taxon>Pterygota</taxon>
        <taxon>Neoptera</taxon>
        <taxon>Endopterygota</taxon>
        <taxon>Diptera</taxon>
        <taxon>Brachycera</taxon>
        <taxon>Muscomorpha</taxon>
        <taxon>Hippoboscoidea</taxon>
        <taxon>Glossinidae</taxon>
        <taxon>Glossina</taxon>
    </lineage>
</organism>
<dbReference type="EnsemblMetazoa" id="GPAI015055-RA">
    <property type="protein sequence ID" value="GPAI015055-PA"/>
    <property type="gene ID" value="GPAI015055"/>
</dbReference>
<feature type="signal peptide" evidence="1">
    <location>
        <begin position="1"/>
        <end position="18"/>
    </location>
</feature>
<keyword evidence="1" id="KW-0732">Signal</keyword>
<protein>
    <submittedName>
        <fullName evidence="2">Uncharacterized protein</fullName>
    </submittedName>
</protein>
<accession>A0A1A9ZHU8</accession>
<reference evidence="2" key="2">
    <citation type="submission" date="2020-05" db="UniProtKB">
        <authorList>
            <consortium name="EnsemblMetazoa"/>
        </authorList>
    </citation>
    <scope>IDENTIFICATION</scope>
    <source>
        <strain evidence="2">IAEA</strain>
    </source>
</reference>
<dbReference type="AlphaFoldDB" id="A0A1A9ZHU8"/>
<reference evidence="3" key="1">
    <citation type="submission" date="2014-03" db="EMBL/GenBank/DDBJ databases">
        <authorList>
            <person name="Aksoy S."/>
            <person name="Warren W."/>
            <person name="Wilson R.K."/>
        </authorList>
    </citation>
    <scope>NUCLEOTIDE SEQUENCE [LARGE SCALE GENOMIC DNA]</scope>
    <source>
        <strain evidence="3">IAEA</strain>
    </source>
</reference>
<dbReference type="VEuPathDB" id="VectorBase:GPAI015055"/>
<feature type="chain" id="PRO_5008402946" evidence="1">
    <location>
        <begin position="19"/>
        <end position="149"/>
    </location>
</feature>